<dbReference type="AlphaFoldDB" id="A0A0H3PAX3"/>
<name>A0A0H3PAX3_CAMJJ</name>
<accession>A0A0H3PAX3</accession>
<organism evidence="1 2">
    <name type="scientific">Campylobacter jejuni subsp. jejuni serotype O:23/36 (strain 81-176)</name>
    <dbReference type="NCBI Taxonomy" id="354242"/>
    <lineage>
        <taxon>Bacteria</taxon>
        <taxon>Pseudomonadati</taxon>
        <taxon>Campylobacterota</taxon>
        <taxon>Epsilonproteobacteria</taxon>
        <taxon>Campylobacterales</taxon>
        <taxon>Campylobacteraceae</taxon>
        <taxon>Campylobacter</taxon>
    </lineage>
</organism>
<dbReference type="HOGENOM" id="CLU_3133449_0_0_7"/>
<proteinExistence type="predicted"/>
<gene>
    <name evidence="1" type="ordered locus">CJJ81176_0445</name>
</gene>
<evidence type="ECO:0000313" key="1">
    <source>
        <dbReference type="EMBL" id="EAQ72961.1"/>
    </source>
</evidence>
<protein>
    <submittedName>
        <fullName evidence="1">Uncharacterized protein</fullName>
    </submittedName>
</protein>
<sequence length="49" mass="5907">MILKNLIKTFQILDFNKSDNCIEKNLKAGFIYFNYEILDYQSQLFSSFF</sequence>
<dbReference type="EMBL" id="CP000538">
    <property type="protein sequence ID" value="EAQ72961.1"/>
    <property type="molecule type" value="Genomic_DNA"/>
</dbReference>
<evidence type="ECO:0000313" key="2">
    <source>
        <dbReference type="Proteomes" id="UP000000646"/>
    </source>
</evidence>
<dbReference type="KEGG" id="cjj:CJJ81176_0445"/>
<dbReference type="Proteomes" id="UP000000646">
    <property type="component" value="Chromosome"/>
</dbReference>
<reference evidence="2" key="1">
    <citation type="submission" date="2006-12" db="EMBL/GenBank/DDBJ databases">
        <authorList>
            <person name="Fouts D.E."/>
            <person name="Nelson K.E."/>
            <person name="Sebastian Y."/>
        </authorList>
    </citation>
    <scope>NUCLEOTIDE SEQUENCE [LARGE SCALE GENOMIC DNA]</scope>
    <source>
        <strain evidence="2">81-176</strain>
    </source>
</reference>